<comment type="caution">
    <text evidence="1">The sequence shown here is derived from an EMBL/GenBank/DDBJ whole genome shotgun (WGS) entry which is preliminary data.</text>
</comment>
<keyword evidence="2" id="KW-1185">Reference proteome</keyword>
<proteinExistence type="predicted"/>
<evidence type="ECO:0000313" key="2">
    <source>
        <dbReference type="Proteomes" id="UP000235347"/>
    </source>
</evidence>
<reference evidence="1 2" key="1">
    <citation type="submission" date="2018-01" db="EMBL/GenBank/DDBJ databases">
        <title>Whole genome analyses suggest that Burkholderia sensu lato contains two further novel genera in the rhizoxinica-symbiotica group Mycetohabitans gen. nov., and Trinickia gen. nov.: implications for the evolution of diazotrophy and nodulation in the Burkholderiaceae.</title>
        <authorList>
            <person name="Estrada-de los Santos P."/>
            <person name="Palmer M."/>
            <person name="Chavez-Ramirez B."/>
            <person name="Beukes C."/>
            <person name="Steenkamp E.T."/>
            <person name="Hirsch A.M."/>
            <person name="Manyaka P."/>
            <person name="Maluk M."/>
            <person name="Lafos M."/>
            <person name="Crook M."/>
            <person name="Gross E."/>
            <person name="Simon M.F."/>
            <person name="Bueno dos Reis Junior F."/>
            <person name="Poole P.S."/>
            <person name="Venter S.N."/>
            <person name="James E.K."/>
        </authorList>
    </citation>
    <scope>NUCLEOTIDE SEQUENCE [LARGE SCALE GENOMIC DNA]</scope>
    <source>
        <strain evidence="1 2">GP25-8</strain>
    </source>
</reference>
<dbReference type="Proteomes" id="UP000235347">
    <property type="component" value="Unassembled WGS sequence"/>
</dbReference>
<gene>
    <name evidence="1" type="ORF">C0Z19_21820</name>
</gene>
<accession>A0A2N7VQ66</accession>
<dbReference type="EMBL" id="PNYB01000022">
    <property type="protein sequence ID" value="PMS19272.1"/>
    <property type="molecule type" value="Genomic_DNA"/>
</dbReference>
<dbReference type="RefSeq" id="WP_102611920.1">
    <property type="nucleotide sequence ID" value="NZ_CADIKD010000002.1"/>
</dbReference>
<name>A0A2N7VQ66_9BURK</name>
<evidence type="ECO:0000313" key="1">
    <source>
        <dbReference type="EMBL" id="PMS19272.1"/>
    </source>
</evidence>
<organism evidence="1 2">
    <name type="scientific">Trinickia soli</name>
    <dbReference type="NCBI Taxonomy" id="380675"/>
    <lineage>
        <taxon>Bacteria</taxon>
        <taxon>Pseudomonadati</taxon>
        <taxon>Pseudomonadota</taxon>
        <taxon>Betaproteobacteria</taxon>
        <taxon>Burkholderiales</taxon>
        <taxon>Burkholderiaceae</taxon>
        <taxon>Trinickia</taxon>
    </lineage>
</organism>
<dbReference type="AlphaFoldDB" id="A0A2N7VQ66"/>
<sequence length="148" mass="16138">MSAESSEWGMCAANGCPLFGSLGGHPWYCFCHHGRPNSANDAITHCLRNAEAVVVDLTKAIRADSITGHKSEATAIALRELKQHPKARELAFDRKTDGNARAWLQRLERHLLDATNDFGQQQGLSGIVPTAPVIGPTHALDHYSEVQQ</sequence>
<protein>
    <submittedName>
        <fullName evidence="1">Uncharacterized protein</fullName>
    </submittedName>
</protein>